<dbReference type="AlphaFoldDB" id="A0A6P7JH90"/>
<dbReference type="OrthoDB" id="416454at2759"/>
<dbReference type="RefSeq" id="XP_028276102.1">
    <property type="nucleotide sequence ID" value="XM_028420301.1"/>
</dbReference>
<name>A0A6P7JH90_9TELE</name>
<evidence type="ECO:0000256" key="2">
    <source>
        <dbReference type="SAM" id="MobiDB-lite"/>
    </source>
</evidence>
<organism evidence="3 5">
    <name type="scientific">Parambassis ranga</name>
    <name type="common">Indian glassy fish</name>
    <dbReference type="NCBI Taxonomy" id="210632"/>
    <lineage>
        <taxon>Eukaryota</taxon>
        <taxon>Metazoa</taxon>
        <taxon>Chordata</taxon>
        <taxon>Craniata</taxon>
        <taxon>Vertebrata</taxon>
        <taxon>Euteleostomi</taxon>
        <taxon>Actinopterygii</taxon>
        <taxon>Neopterygii</taxon>
        <taxon>Teleostei</taxon>
        <taxon>Neoteleostei</taxon>
        <taxon>Acanthomorphata</taxon>
        <taxon>Ovalentaria</taxon>
        <taxon>Ambassidae</taxon>
        <taxon>Parambassis</taxon>
    </lineage>
</organism>
<feature type="coiled-coil region" evidence="1">
    <location>
        <begin position="185"/>
        <end position="282"/>
    </location>
</feature>
<keyword evidence="1" id="KW-0175">Coiled coil</keyword>
<accession>A0A6P7JH90</accession>
<protein>
    <submittedName>
        <fullName evidence="4 5">Coiled-coil domain-containing protein 150 isoform X1</fullName>
    </submittedName>
</protein>
<feature type="region of interest" description="Disordered" evidence="2">
    <location>
        <begin position="657"/>
        <end position="698"/>
    </location>
</feature>
<dbReference type="InterPro" id="IPR038807">
    <property type="entry name" value="CCDC150"/>
</dbReference>
<feature type="coiled-coil region" evidence="1">
    <location>
        <begin position="319"/>
        <end position="448"/>
    </location>
</feature>
<evidence type="ECO:0000256" key="1">
    <source>
        <dbReference type="SAM" id="Coils"/>
    </source>
</evidence>
<evidence type="ECO:0000313" key="5">
    <source>
        <dbReference type="RefSeq" id="XP_028276103.1"/>
    </source>
</evidence>
<reference evidence="4 5" key="1">
    <citation type="submission" date="2025-04" db="UniProtKB">
        <authorList>
            <consortium name="RefSeq"/>
        </authorList>
    </citation>
    <scope>IDENTIFICATION</scope>
</reference>
<feature type="compositionally biased region" description="Basic and acidic residues" evidence="2">
    <location>
        <begin position="675"/>
        <end position="698"/>
    </location>
</feature>
<dbReference type="CTD" id="284992"/>
<proteinExistence type="predicted"/>
<dbReference type="PANTHER" id="PTHR35352:SF1">
    <property type="entry name" value="COILED-COIL DOMAIN-CONTAINING PROTEIN 150"/>
    <property type="match status" value="1"/>
</dbReference>
<evidence type="ECO:0000313" key="4">
    <source>
        <dbReference type="RefSeq" id="XP_028276102.1"/>
    </source>
</evidence>
<sequence>MSCSPIHPPSVGTTPPEALSLLQQRLLLAEEGTETLIRDMGELGISRAQILGHAGRADPIQRPASPLKMSWGPGDQGMLWKKCDSLVSRVCRIESLLQTLKLTVFRLETERELDLGHTAHLKQQMAALQQESEEEQHASRRELMKMQDQLHQAYRDRDEACAEVQRMGQTLEAATAAKIDVALAAEELKTVKLELRQKLMEITEQMRQESARHLQVMRSHSELLQQVEEMERVVEMERRQVQLLQSDCQALRAEVQSSRQRLEEERERSRQLEEGCQQLKEQAAVKDSLVSVLKTELKDERSRVVKQLQEQDLLLEAARRNIQTELQMALRDKACLRKELEKLRGEHAHLLQRSSTAHETAATQKQTIERLQGELSTVRKECETRKNVEPSNDQQVRPVVTKLEGERSVLDAELREARREVGCLRSALHKQQDETKRLIAKMATLEQQQTLQGVCEPAEGAVSQTLENILSSHGRLNRQTLHKEQAGAEQEPAFHKKDRLQAQREMKKHQAEVEKLQGLLIVTQSRNSRAQESLQKALVTAREDNKRLARSLEQAVSTSTSLHRKLDKTREQYQATIILRDDKLREAQMKIAHLSADLSAVKQQRREDYELSMKTLQREVSELRTTVKDSTTKSCDLSMTNQELRRRVSELERVVSEQKAGIREHRGHLRHQHRSRDSQKEQRLEEGTRNLCEKGQTDRKLQEVRVEPEQVTSKQEADWERWTATIQRWESKRELAHIAGEHQPVRTQLKTQQR</sequence>
<gene>
    <name evidence="4 5" type="primary">ccdc150</name>
</gene>
<dbReference type="PANTHER" id="PTHR35352">
    <property type="entry name" value="COILED-COIL DOMAIN-CONTAINING PROTEIN 150"/>
    <property type="match status" value="1"/>
</dbReference>
<evidence type="ECO:0000313" key="3">
    <source>
        <dbReference type="Proteomes" id="UP000515145"/>
    </source>
</evidence>
<feature type="compositionally biased region" description="Basic residues" evidence="2">
    <location>
        <begin position="665"/>
        <end position="674"/>
    </location>
</feature>
<keyword evidence="3" id="KW-1185">Reference proteome</keyword>
<dbReference type="Proteomes" id="UP000515145">
    <property type="component" value="Chromosome 13"/>
</dbReference>
<dbReference type="RefSeq" id="XP_028276103.1">
    <property type="nucleotide sequence ID" value="XM_028420302.1"/>
</dbReference>
<dbReference type="GeneID" id="114445334"/>